<dbReference type="Pfam" id="PF02021">
    <property type="entry name" value="UPF0102"/>
    <property type="match status" value="1"/>
</dbReference>
<proteinExistence type="inferred from homology"/>
<name>A0AAE3HR78_9GAMM</name>
<comment type="similarity">
    <text evidence="1 2">Belongs to the UPF0102 family.</text>
</comment>
<dbReference type="PANTHER" id="PTHR34039">
    <property type="entry name" value="UPF0102 PROTEIN YRAN"/>
    <property type="match status" value="1"/>
</dbReference>
<dbReference type="InterPro" id="IPR003509">
    <property type="entry name" value="UPF0102_YraN-like"/>
</dbReference>
<dbReference type="NCBIfam" id="TIGR00252">
    <property type="entry name" value="YraN family protein"/>
    <property type="match status" value="1"/>
</dbReference>
<dbReference type="CDD" id="cd20736">
    <property type="entry name" value="PoNe_Nuclease"/>
    <property type="match status" value="1"/>
</dbReference>
<dbReference type="PANTHER" id="PTHR34039:SF1">
    <property type="entry name" value="UPF0102 PROTEIN YRAN"/>
    <property type="match status" value="1"/>
</dbReference>
<dbReference type="AlphaFoldDB" id="A0AAE3HR78"/>
<evidence type="ECO:0000256" key="2">
    <source>
        <dbReference type="HAMAP-Rule" id="MF_00048"/>
    </source>
</evidence>
<evidence type="ECO:0000313" key="3">
    <source>
        <dbReference type="EMBL" id="MCS5709162.1"/>
    </source>
</evidence>
<evidence type="ECO:0000256" key="1">
    <source>
        <dbReference type="ARBA" id="ARBA00006738"/>
    </source>
</evidence>
<protein>
    <recommendedName>
        <fullName evidence="2">UPF0102 protein CC99x_009615</fullName>
    </recommendedName>
</protein>
<dbReference type="NCBIfam" id="NF009150">
    <property type="entry name" value="PRK12497.1-3"/>
    <property type="match status" value="1"/>
</dbReference>
<evidence type="ECO:0000313" key="4">
    <source>
        <dbReference type="Proteomes" id="UP000051494"/>
    </source>
</evidence>
<dbReference type="RefSeq" id="WP_057624858.1">
    <property type="nucleotide sequence ID" value="NZ_LKHV02000001.1"/>
</dbReference>
<keyword evidence="4" id="KW-1185">Reference proteome</keyword>
<dbReference type="InterPro" id="IPR011856">
    <property type="entry name" value="tRNA_endonuc-like_dom_sf"/>
</dbReference>
<dbReference type="Proteomes" id="UP000051494">
    <property type="component" value="Unassembled WGS sequence"/>
</dbReference>
<accession>A0AAE3HR78</accession>
<comment type="caution">
    <text evidence="3">The sequence shown here is derived from an EMBL/GenBank/DDBJ whole genome shotgun (WGS) entry which is preliminary data.</text>
</comment>
<dbReference type="SUPFAM" id="SSF52980">
    <property type="entry name" value="Restriction endonuclease-like"/>
    <property type="match status" value="1"/>
</dbReference>
<gene>
    <name evidence="3" type="ORF">CC99x_009615</name>
</gene>
<dbReference type="GO" id="GO:0003676">
    <property type="term" value="F:nucleic acid binding"/>
    <property type="evidence" value="ECO:0007669"/>
    <property type="project" value="InterPro"/>
</dbReference>
<reference evidence="3" key="2">
    <citation type="submission" date="2021-06" db="EMBL/GenBank/DDBJ databases">
        <title>Genomic Description and Analysis of Intracellular Bacteria, Candidatus Berkiella cookevillensis and Candidatus Berkiella aquae.</title>
        <authorList>
            <person name="Kidane D.T."/>
            <person name="Mehari Y.T."/>
            <person name="Rice F.C."/>
            <person name="Arivett B.A."/>
            <person name="Farone A.L."/>
            <person name="Berk S.G."/>
            <person name="Farone M.B."/>
        </authorList>
    </citation>
    <scope>NUCLEOTIDE SEQUENCE</scope>
    <source>
        <strain evidence="3">CC99</strain>
    </source>
</reference>
<sequence length="142" mass="16390">MNGNYDMFTKVNKDKPFFAKKQSSLSNTKQVGDLAEKVALDFLINKGLGLLHRQFRCAMGECDLIMKEGKVIVFVEVRYKQNTSFCTPEETIHRNKQRKLIRTAEFFLQRYPDSDCRMDVISISGKQPNFNIAWIPDAFGVE</sequence>
<dbReference type="EMBL" id="LKHV02000001">
    <property type="protein sequence ID" value="MCS5709162.1"/>
    <property type="molecule type" value="Genomic_DNA"/>
</dbReference>
<dbReference type="InterPro" id="IPR011335">
    <property type="entry name" value="Restrct_endonuc-II-like"/>
</dbReference>
<dbReference type="HAMAP" id="MF_00048">
    <property type="entry name" value="UPF0102"/>
    <property type="match status" value="1"/>
</dbReference>
<organism evidence="3 4">
    <name type="scientific">Candidatus Berkiella cookevillensis</name>
    <dbReference type="NCBI Taxonomy" id="437022"/>
    <lineage>
        <taxon>Bacteria</taxon>
        <taxon>Pseudomonadati</taxon>
        <taxon>Pseudomonadota</taxon>
        <taxon>Gammaproteobacteria</taxon>
        <taxon>Candidatus Berkiellales</taxon>
        <taxon>Candidatus Berkiellaceae</taxon>
        <taxon>Candidatus Berkiella</taxon>
    </lineage>
</organism>
<dbReference type="Gene3D" id="3.40.1350.10">
    <property type="match status" value="1"/>
</dbReference>
<reference evidence="3" key="1">
    <citation type="journal article" date="2016" name="Genome Announc.">
        <title>Draft Genome Sequences of Two Novel Amoeba-Resistant Intranuclear Bacteria, 'Candidatus Berkiella cookevillensis' and 'Candidatus Berkiella aquae'.</title>
        <authorList>
            <person name="Mehari Y.T."/>
            <person name="Arivett B.A."/>
            <person name="Farone A.L."/>
            <person name="Gunderson J.H."/>
            <person name="Farone M.B."/>
        </authorList>
    </citation>
    <scope>NUCLEOTIDE SEQUENCE</scope>
    <source>
        <strain evidence="3">CC99</strain>
    </source>
</reference>